<dbReference type="PROSITE" id="PS51379">
    <property type="entry name" value="4FE4S_FER_2"/>
    <property type="match status" value="2"/>
</dbReference>
<dbReference type="RefSeq" id="WP_008718218.1">
    <property type="nucleotide sequence ID" value="NZ_JBBMFM010000051.1"/>
</dbReference>
<dbReference type="Pfam" id="PF17147">
    <property type="entry name" value="PFOR_II"/>
    <property type="match status" value="1"/>
</dbReference>
<proteinExistence type="inferred from homology"/>
<evidence type="ECO:0000313" key="11">
    <source>
        <dbReference type="EMBL" id="MEQ2426138.1"/>
    </source>
</evidence>
<dbReference type="SUPFAM" id="SSF52518">
    <property type="entry name" value="Thiamin diphosphate-binding fold (THDP-binding)"/>
    <property type="match status" value="2"/>
</dbReference>
<comment type="caution">
    <text evidence="11">The sequence shown here is derived from an EMBL/GenBank/DDBJ whole genome shotgun (WGS) entry which is preliminary data.</text>
</comment>
<dbReference type="Pfam" id="PF13183">
    <property type="entry name" value="Fer4_8"/>
    <property type="match status" value="1"/>
</dbReference>
<dbReference type="Gene3D" id="3.30.70.20">
    <property type="match status" value="1"/>
</dbReference>
<dbReference type="InterPro" id="IPR019456">
    <property type="entry name" value="Pyrv-flavodox_OxRtase_EKR"/>
</dbReference>
<dbReference type="InterPro" id="IPR033412">
    <property type="entry name" value="PFOR_II"/>
</dbReference>
<dbReference type="EMBL" id="JBBMFM010000051">
    <property type="protein sequence ID" value="MEQ2426138.1"/>
    <property type="molecule type" value="Genomic_DNA"/>
</dbReference>
<dbReference type="InterPro" id="IPR009014">
    <property type="entry name" value="Transketo_C/PFOR_II"/>
</dbReference>
<dbReference type="InterPro" id="IPR011766">
    <property type="entry name" value="TPP_enzyme_TPP-bd"/>
</dbReference>
<comment type="similarity">
    <text evidence="1 9">Belongs to the pyruvate:ferredoxin/flavodoxin oxidoreductase family.</text>
</comment>
<evidence type="ECO:0000256" key="9">
    <source>
        <dbReference type="PIRNR" id="PIRNR000159"/>
    </source>
</evidence>
<evidence type="ECO:0000256" key="2">
    <source>
        <dbReference type="ARBA" id="ARBA00022448"/>
    </source>
</evidence>
<dbReference type="Gene3D" id="4.10.780.10">
    <property type="entry name" value="Pyruvate-flavodoxin oxidoreductase, EKR domain"/>
    <property type="match status" value="1"/>
</dbReference>
<dbReference type="InterPro" id="IPR050722">
    <property type="entry name" value="Pyruvate:ferred/Flavod_OxRd"/>
</dbReference>
<reference evidence="11 12" key="1">
    <citation type="submission" date="2024-03" db="EMBL/GenBank/DDBJ databases">
        <title>Human intestinal bacterial collection.</title>
        <authorList>
            <person name="Pauvert C."/>
            <person name="Hitch T.C.A."/>
            <person name="Clavel T."/>
        </authorList>
    </citation>
    <scope>NUCLEOTIDE SEQUENCE [LARGE SCALE GENOMIC DNA]</scope>
    <source>
        <strain evidence="11 12">CLA-SR-H021</strain>
    </source>
</reference>
<dbReference type="InterPro" id="IPR017900">
    <property type="entry name" value="4Fe4S_Fe_S_CS"/>
</dbReference>
<dbReference type="InterPro" id="IPR011895">
    <property type="entry name" value="Pyrv_flavodox_OxRed"/>
</dbReference>
<organism evidence="11 12">
    <name type="scientific">Enterocloster hominis</name>
    <name type="common">ex Hitch et al. 2024</name>
    <dbReference type="NCBI Taxonomy" id="1917870"/>
    <lineage>
        <taxon>Bacteria</taxon>
        <taxon>Bacillati</taxon>
        <taxon>Bacillota</taxon>
        <taxon>Clostridia</taxon>
        <taxon>Lachnospirales</taxon>
        <taxon>Lachnospiraceae</taxon>
        <taxon>Enterocloster</taxon>
    </lineage>
</organism>
<evidence type="ECO:0000256" key="3">
    <source>
        <dbReference type="ARBA" id="ARBA00022485"/>
    </source>
</evidence>
<evidence type="ECO:0000313" key="12">
    <source>
        <dbReference type="Proteomes" id="UP001454086"/>
    </source>
</evidence>
<accession>A0ABV1D8Q5</accession>
<dbReference type="Proteomes" id="UP001454086">
    <property type="component" value="Unassembled WGS sequence"/>
</dbReference>
<evidence type="ECO:0000256" key="8">
    <source>
        <dbReference type="ARBA" id="ARBA00023014"/>
    </source>
</evidence>
<dbReference type="Pfam" id="PF01855">
    <property type="entry name" value="POR_N"/>
    <property type="match status" value="1"/>
</dbReference>
<keyword evidence="11" id="KW-0670">Pyruvate</keyword>
<dbReference type="SUPFAM" id="SSF54862">
    <property type="entry name" value="4Fe-4S ferredoxins"/>
    <property type="match status" value="1"/>
</dbReference>
<dbReference type="PROSITE" id="PS00198">
    <property type="entry name" value="4FE4S_FER_1"/>
    <property type="match status" value="2"/>
</dbReference>
<name>A0ABV1D8Q5_9FIRM</name>
<keyword evidence="6 9" id="KW-0560">Oxidoreductase</keyword>
<keyword evidence="3" id="KW-0004">4Fe-4S</keyword>
<feature type="domain" description="4Fe-4S ferredoxin-type" evidence="10">
    <location>
        <begin position="682"/>
        <end position="711"/>
    </location>
</feature>
<sequence length="1174" mass="127765">MGKIMKTMDGNEAAAYASYAFTEVAAIYPITPSSPMAEHVDAWAAHGKKNIFGTPVKLVEMQSEAGAISAVHGALDAGVLASSYTASQGLMLMIPTMFRIAGQLKPGVVHVASRNVATSAISIFAEHSDVMACRQTGFAMMASSTVQEAMDLGAVSHLAAIKGHVPFLHFFDGFRTSHEIQKVECLDYDELGKLVDQKELKRFRDNGLNPESPVLRTTGQNADTYFQQREAANPYYEALPDVVEACMDQINGLTGRNYKLFNYYGSPDAEMVLVGMGSVTGTIQETIDYLRSQGKKVGYLEVHLFRPFSTKHFFRELPETVKRITVLDRDKEAGAVGEPLFEEICSVLLDAGSTVKAYACRFGLASKDTTPAQVAAMYGNMEAPDPRNHYTIGIVDDVTHHSIPYGEELDIIPEGTVSCKFWGLGSDGTVGANKNTIKIIGDHTDMHVQAYFEYDGKKSGGVTKSHLRFGNSPIRSAYLVNKADFVACHNQAYIDKYDIVSDLKEGGSLLLACDWKEEELDSHLPAYMRKAIADKKINLYIIDSVGIAAGLGLGSRTNTVLQSAFFKIANIIPAEDASRYMKEAILKSYGNKGEAVVNMNYAAVDAGVGHLVKVDVPKAWSGLEPDRPKDTGGKPKFITRILEPVNSMKGDTIPVSAFYEDHADGTMPQGTSKYEKRGIGVKVPSWNPDTCIQCNQCAYVCPHAVIRPLLLTEEEVQDAPKGMKTAKAIGKGGEGYVFHMAVSVMDCSGCGSCANVCPAKEKALTMKPLEEERKEAAIWDYTEGLPEIRNPFGTANVKGSQFEQPLLEFSGACAGCGETPYAKLVTQLFGDRMYIATATGCSQVWATSFPSFPYTTNKKGQGPAVGGSLFENNAEFGMGIYLGADQQRNSLCLRIEEIAGKSDDGRLKEAAVQWLAHFDDKEATKEVSQALKAALHSYKGSAVAQEAAFALENEKHLVKKSVWMFGGDGWAYDIGYGGLDHVLASGADVNVMVFDTEVYSNTGGQASKATPTGAVAQFAAAGKRTKKKDLGMMAMSYGDVYVAQVAMGADQAQLLKAVKEAEGYNGPSLIIAYAPCINHGLRCGMAKVQDEIKRAVKAGYWHLYRYNPTLAEEGRNPFQLDSKEPDGSYREFLRGEVRYSSLERAFPEEADALYRKSEAEARSRYEAYKGLALR</sequence>
<dbReference type="Gene3D" id="3.40.920.10">
    <property type="entry name" value="Pyruvate-ferredoxin oxidoreductase, PFOR, domain III"/>
    <property type="match status" value="1"/>
</dbReference>
<protein>
    <recommendedName>
        <fullName evidence="9">Pyruvate:ferredoxin oxidoreductase</fullName>
        <ecNumber evidence="9">1.2.7.1</ecNumber>
    </recommendedName>
    <alternativeName>
        <fullName evidence="9">Pyruvate synthase</fullName>
    </alternativeName>
</protein>
<dbReference type="SMART" id="SM00890">
    <property type="entry name" value="EKR"/>
    <property type="match status" value="1"/>
</dbReference>
<dbReference type="CDD" id="cd03377">
    <property type="entry name" value="TPP_PFOR_PNO"/>
    <property type="match status" value="1"/>
</dbReference>
<dbReference type="SUPFAM" id="SSF52922">
    <property type="entry name" value="TK C-terminal domain-like"/>
    <property type="match status" value="1"/>
</dbReference>
<keyword evidence="7" id="KW-0408">Iron</keyword>
<evidence type="ECO:0000256" key="6">
    <source>
        <dbReference type="ARBA" id="ARBA00023002"/>
    </source>
</evidence>
<keyword evidence="12" id="KW-1185">Reference proteome</keyword>
<dbReference type="Gene3D" id="3.40.50.970">
    <property type="match status" value="2"/>
</dbReference>
<dbReference type="CDD" id="cd07034">
    <property type="entry name" value="TPP_PYR_PFOR_IOR-alpha_like"/>
    <property type="match status" value="1"/>
</dbReference>
<comment type="catalytic activity">
    <reaction evidence="9">
        <text>2 oxidized [2Fe-2S]-[ferredoxin] + pyruvate + CoA = 2 reduced [2Fe-2S]-[ferredoxin] + acetyl-CoA + CO2 + H(+)</text>
        <dbReference type="Rhea" id="RHEA:12765"/>
        <dbReference type="Rhea" id="RHEA-COMP:10000"/>
        <dbReference type="Rhea" id="RHEA-COMP:10001"/>
        <dbReference type="ChEBI" id="CHEBI:15361"/>
        <dbReference type="ChEBI" id="CHEBI:15378"/>
        <dbReference type="ChEBI" id="CHEBI:16526"/>
        <dbReference type="ChEBI" id="CHEBI:33737"/>
        <dbReference type="ChEBI" id="CHEBI:33738"/>
        <dbReference type="ChEBI" id="CHEBI:57287"/>
        <dbReference type="ChEBI" id="CHEBI:57288"/>
        <dbReference type="EC" id="1.2.7.1"/>
    </reaction>
</comment>
<evidence type="ECO:0000256" key="4">
    <source>
        <dbReference type="ARBA" id="ARBA00022723"/>
    </source>
</evidence>
<evidence type="ECO:0000259" key="10">
    <source>
        <dbReference type="PROSITE" id="PS51379"/>
    </source>
</evidence>
<keyword evidence="5 9" id="KW-0249">Electron transport</keyword>
<evidence type="ECO:0000256" key="1">
    <source>
        <dbReference type="ARBA" id="ARBA00009032"/>
    </source>
</evidence>
<dbReference type="PIRSF" id="PIRSF000159">
    <property type="entry name" value="NifJ"/>
    <property type="match status" value="1"/>
</dbReference>
<dbReference type="InterPro" id="IPR002880">
    <property type="entry name" value="Pyrv_Fd/Flavodoxin_OxRdtase_N"/>
</dbReference>
<dbReference type="Gene3D" id="3.40.50.920">
    <property type="match status" value="1"/>
</dbReference>
<dbReference type="InterPro" id="IPR017896">
    <property type="entry name" value="4Fe4S_Fe-S-bd"/>
</dbReference>
<keyword evidence="8" id="KW-0411">Iron-sulfur</keyword>
<evidence type="ECO:0000256" key="7">
    <source>
        <dbReference type="ARBA" id="ARBA00023004"/>
    </source>
</evidence>
<dbReference type="Pfam" id="PF01558">
    <property type="entry name" value="POR"/>
    <property type="match status" value="1"/>
</dbReference>
<dbReference type="InterPro" id="IPR037112">
    <property type="entry name" value="Pyrv-flavodox_OxR_EKR_sf"/>
</dbReference>
<keyword evidence="2 9" id="KW-0813">Transport</keyword>
<dbReference type="InterPro" id="IPR029061">
    <property type="entry name" value="THDP-binding"/>
</dbReference>
<dbReference type="PANTHER" id="PTHR32154">
    <property type="entry name" value="PYRUVATE-FLAVODOXIN OXIDOREDUCTASE-RELATED"/>
    <property type="match status" value="1"/>
</dbReference>
<dbReference type="SUPFAM" id="SSF53323">
    <property type="entry name" value="Pyruvate-ferredoxin oxidoreductase, PFOR, domain III"/>
    <property type="match status" value="1"/>
</dbReference>
<dbReference type="EC" id="1.2.7.1" evidence="9"/>
<evidence type="ECO:0000256" key="5">
    <source>
        <dbReference type="ARBA" id="ARBA00022982"/>
    </source>
</evidence>
<gene>
    <name evidence="11" type="primary">nifJ</name>
    <name evidence="11" type="ORF">WMQ36_14275</name>
</gene>
<dbReference type="Pfam" id="PF10371">
    <property type="entry name" value="EKR"/>
    <property type="match status" value="1"/>
</dbReference>
<keyword evidence="4" id="KW-0479">Metal-binding</keyword>
<dbReference type="InterPro" id="IPR019752">
    <property type="entry name" value="Pyrv/ketoisovalerate_OxRed_cat"/>
</dbReference>
<dbReference type="NCBIfam" id="TIGR02176">
    <property type="entry name" value="pyruv_ox_red"/>
    <property type="match status" value="1"/>
</dbReference>
<feature type="domain" description="4Fe-4S ferredoxin-type" evidence="10">
    <location>
        <begin position="738"/>
        <end position="769"/>
    </location>
</feature>
<dbReference type="InterPro" id="IPR002869">
    <property type="entry name" value="Pyrv_flavodox_OxRed_cen"/>
</dbReference>
<dbReference type="Pfam" id="PF02775">
    <property type="entry name" value="TPP_enzyme_C"/>
    <property type="match status" value="1"/>
</dbReference>
<dbReference type="PANTHER" id="PTHR32154:SF0">
    <property type="entry name" value="PYRUVATE-FLAVODOXIN OXIDOREDUCTASE-RELATED"/>
    <property type="match status" value="1"/>
</dbReference>